<proteinExistence type="predicted"/>
<accession>A0A067PJ46</accession>
<dbReference type="EMBL" id="KL197760">
    <property type="protein sequence ID" value="KDQ50461.1"/>
    <property type="molecule type" value="Genomic_DNA"/>
</dbReference>
<keyword evidence="2" id="KW-1185">Reference proteome</keyword>
<evidence type="ECO:0000313" key="1">
    <source>
        <dbReference type="EMBL" id="KDQ50461.1"/>
    </source>
</evidence>
<evidence type="ECO:0000313" key="2">
    <source>
        <dbReference type="Proteomes" id="UP000027265"/>
    </source>
</evidence>
<name>A0A067PJ46_9AGAM</name>
<reference evidence="2" key="1">
    <citation type="journal article" date="2014" name="Proc. Natl. Acad. Sci. U.S.A.">
        <title>Extensive sampling of basidiomycete genomes demonstrates inadequacy of the white-rot/brown-rot paradigm for wood decay fungi.</title>
        <authorList>
            <person name="Riley R."/>
            <person name="Salamov A.A."/>
            <person name="Brown D.W."/>
            <person name="Nagy L.G."/>
            <person name="Floudas D."/>
            <person name="Held B.W."/>
            <person name="Levasseur A."/>
            <person name="Lombard V."/>
            <person name="Morin E."/>
            <person name="Otillar R."/>
            <person name="Lindquist E.A."/>
            <person name="Sun H."/>
            <person name="LaButti K.M."/>
            <person name="Schmutz J."/>
            <person name="Jabbour D."/>
            <person name="Luo H."/>
            <person name="Baker S.E."/>
            <person name="Pisabarro A.G."/>
            <person name="Walton J.D."/>
            <person name="Blanchette R.A."/>
            <person name="Henrissat B."/>
            <person name="Martin F."/>
            <person name="Cullen D."/>
            <person name="Hibbett D.S."/>
            <person name="Grigoriev I.V."/>
        </authorList>
    </citation>
    <scope>NUCLEOTIDE SEQUENCE [LARGE SCALE GENOMIC DNA]</scope>
    <source>
        <strain evidence="2">MUCL 33604</strain>
    </source>
</reference>
<dbReference type="InParanoid" id="A0A067PJ46"/>
<dbReference type="HOGENOM" id="CLU_797089_0_0_1"/>
<sequence length="354" mass="40467">MSSLKPKQHTVKTTLKSAFGAFSAMWHEDPSLLAKPTDVEEFSLLKIPDEFQDLGDWLPPCVAPNPLPVIASRSLTESPNVTPISLYMLEYRVANYLQSSWGENHQTSAREIVANIAELWRNKVAHKFSTLTHHNTLYFDIGFYIFLTVNELSMSPDPQAESAGRWRSELPDMGVGEICHRWVLRNRNPSMYVEGPFDSQAFVFIPSYLTPEVFELLVSWKGTGPPTRRSTENDQSDNFARAETIWYIIVKQCIEERTDQFVISSWNQWAFGYFEPMRNGGMTDVHLTPILPCTWRDPAIIMAMATWCHGSWKDIFGWTETSSRGLLAVSGQRRQLRPNQEDVYSPFVNVTYVG</sequence>
<gene>
    <name evidence="1" type="ORF">JAAARDRAFT_51307</name>
</gene>
<dbReference type="Proteomes" id="UP000027265">
    <property type="component" value="Unassembled WGS sequence"/>
</dbReference>
<protein>
    <submittedName>
        <fullName evidence="1">Uncharacterized protein</fullName>
    </submittedName>
</protein>
<organism evidence="1 2">
    <name type="scientific">Jaapia argillacea MUCL 33604</name>
    <dbReference type="NCBI Taxonomy" id="933084"/>
    <lineage>
        <taxon>Eukaryota</taxon>
        <taxon>Fungi</taxon>
        <taxon>Dikarya</taxon>
        <taxon>Basidiomycota</taxon>
        <taxon>Agaricomycotina</taxon>
        <taxon>Agaricomycetes</taxon>
        <taxon>Agaricomycetidae</taxon>
        <taxon>Jaapiales</taxon>
        <taxon>Jaapiaceae</taxon>
        <taxon>Jaapia</taxon>
    </lineage>
</organism>
<dbReference type="AlphaFoldDB" id="A0A067PJ46"/>